<evidence type="ECO:0000313" key="2">
    <source>
        <dbReference type="EMBL" id="KAB2379963.1"/>
    </source>
</evidence>
<proteinExistence type="predicted"/>
<dbReference type="InterPro" id="IPR036894">
    <property type="entry name" value="YbaB-like_sf"/>
</dbReference>
<evidence type="ECO:0000313" key="3">
    <source>
        <dbReference type="Proteomes" id="UP000483004"/>
    </source>
</evidence>
<comment type="caution">
    <text evidence="2">The sequence shown here is derived from an EMBL/GenBank/DDBJ whole genome shotgun (WGS) entry which is preliminary data.</text>
</comment>
<keyword evidence="3" id="KW-1185">Reference proteome</keyword>
<evidence type="ECO:0000256" key="1">
    <source>
        <dbReference type="SAM" id="MobiDB-lite"/>
    </source>
</evidence>
<sequence length="124" mass="13748">MRRPYAPLHSPDNSRSPEPRDESMPPPPELQELHAELSRARMTTVKAGGLVTAEIDGNGRLLDLSIDTTRLDPARLRLIEAGIVEAVNEAEDRSADLEARLYDRLFGDDQDFGERPDPASGERS</sequence>
<dbReference type="AlphaFoldDB" id="A0A6L3VVI7"/>
<organism evidence="2 3">
    <name type="scientific">Actinomadura montaniterrae</name>
    <dbReference type="NCBI Taxonomy" id="1803903"/>
    <lineage>
        <taxon>Bacteria</taxon>
        <taxon>Bacillati</taxon>
        <taxon>Actinomycetota</taxon>
        <taxon>Actinomycetes</taxon>
        <taxon>Streptosporangiales</taxon>
        <taxon>Thermomonosporaceae</taxon>
        <taxon>Actinomadura</taxon>
    </lineage>
</organism>
<protein>
    <submittedName>
        <fullName evidence="2">YbaB/EbfC family nucleoid-associated protein</fullName>
    </submittedName>
</protein>
<accession>A0A6L3VVI7</accession>
<dbReference type="Proteomes" id="UP000483004">
    <property type="component" value="Unassembled WGS sequence"/>
</dbReference>
<reference evidence="2 3" key="1">
    <citation type="submission" date="2019-09" db="EMBL/GenBank/DDBJ databases">
        <title>Actinomadura physcomitrii sp. nov., a novel actinomycete isolated from moss [Physcomitrium sphaericum (Ludw) Fuernr].</title>
        <authorList>
            <person name="Liu C."/>
            <person name="Zhuang X."/>
        </authorList>
    </citation>
    <scope>NUCLEOTIDE SEQUENCE [LARGE SCALE GENOMIC DNA]</scope>
    <source>
        <strain evidence="2 3">CYP1-1B</strain>
    </source>
</reference>
<dbReference type="OrthoDB" id="3625992at2"/>
<name>A0A6L3VVI7_9ACTN</name>
<dbReference type="Pfam" id="PF02575">
    <property type="entry name" value="YbaB_DNA_bd"/>
    <property type="match status" value="1"/>
</dbReference>
<dbReference type="GO" id="GO:0003677">
    <property type="term" value="F:DNA binding"/>
    <property type="evidence" value="ECO:0007669"/>
    <property type="project" value="InterPro"/>
</dbReference>
<dbReference type="InterPro" id="IPR004401">
    <property type="entry name" value="YbaB/EbfC"/>
</dbReference>
<dbReference type="SUPFAM" id="SSF82607">
    <property type="entry name" value="YbaB-like"/>
    <property type="match status" value="1"/>
</dbReference>
<dbReference type="Gene3D" id="3.30.1310.10">
    <property type="entry name" value="Nucleoid-associated protein YbaB-like domain"/>
    <property type="match status" value="1"/>
</dbReference>
<dbReference type="EMBL" id="WBMR01000049">
    <property type="protein sequence ID" value="KAB2379963.1"/>
    <property type="molecule type" value="Genomic_DNA"/>
</dbReference>
<gene>
    <name evidence="2" type="ORF">F9B16_18875</name>
</gene>
<feature type="region of interest" description="Disordered" evidence="1">
    <location>
        <begin position="1"/>
        <end position="29"/>
    </location>
</feature>